<keyword evidence="2" id="KW-0472">Membrane</keyword>
<dbReference type="InterPro" id="IPR052971">
    <property type="entry name" value="TRP_calcium_channel"/>
</dbReference>
<feature type="compositionally biased region" description="Basic and acidic residues" evidence="1">
    <location>
        <begin position="682"/>
        <end position="694"/>
    </location>
</feature>
<evidence type="ECO:0000256" key="2">
    <source>
        <dbReference type="SAM" id="Phobius"/>
    </source>
</evidence>
<feature type="transmembrane region" description="Helical" evidence="2">
    <location>
        <begin position="255"/>
        <end position="273"/>
    </location>
</feature>
<evidence type="ECO:0008006" key="7">
    <source>
        <dbReference type="Google" id="ProtNLM"/>
    </source>
</evidence>
<evidence type="ECO:0000256" key="1">
    <source>
        <dbReference type="SAM" id="MobiDB-lite"/>
    </source>
</evidence>
<evidence type="ECO:0000259" key="4">
    <source>
        <dbReference type="Pfam" id="PF23317"/>
    </source>
</evidence>
<dbReference type="GeneID" id="36578105"/>
<dbReference type="OrthoDB" id="2373987at2759"/>
<dbReference type="Pfam" id="PF23317">
    <property type="entry name" value="YVC1_C"/>
    <property type="match status" value="1"/>
</dbReference>
<organism evidence="5 6">
    <name type="scientific">Amorphotheca resinae ATCC 22711</name>
    <dbReference type="NCBI Taxonomy" id="857342"/>
    <lineage>
        <taxon>Eukaryota</taxon>
        <taxon>Fungi</taxon>
        <taxon>Dikarya</taxon>
        <taxon>Ascomycota</taxon>
        <taxon>Pezizomycotina</taxon>
        <taxon>Leotiomycetes</taxon>
        <taxon>Helotiales</taxon>
        <taxon>Amorphothecaceae</taxon>
        <taxon>Amorphotheca</taxon>
    </lineage>
</organism>
<dbReference type="PANTHER" id="PTHR35859:SF1">
    <property type="entry name" value="NONSELECTIVE CATION CHANNEL PROTEIN"/>
    <property type="match status" value="1"/>
</dbReference>
<dbReference type="EMBL" id="KZ679008">
    <property type="protein sequence ID" value="PSS23023.1"/>
    <property type="molecule type" value="Genomic_DNA"/>
</dbReference>
<accession>A0A2T3B841</accession>
<dbReference type="InParanoid" id="A0A2T3B841"/>
<dbReference type="Pfam" id="PF23190">
    <property type="entry name" value="LHD_TRPY1"/>
    <property type="match status" value="1"/>
</dbReference>
<feature type="transmembrane region" description="Helical" evidence="2">
    <location>
        <begin position="285"/>
        <end position="303"/>
    </location>
</feature>
<reference evidence="5 6" key="1">
    <citation type="journal article" date="2018" name="New Phytol.">
        <title>Comparative genomics and transcriptomics depict ericoid mycorrhizal fungi as versatile saprotrophs and plant mutualists.</title>
        <authorList>
            <person name="Martino E."/>
            <person name="Morin E."/>
            <person name="Grelet G.A."/>
            <person name="Kuo A."/>
            <person name="Kohler A."/>
            <person name="Daghino S."/>
            <person name="Barry K.W."/>
            <person name="Cichocki N."/>
            <person name="Clum A."/>
            <person name="Dockter R.B."/>
            <person name="Hainaut M."/>
            <person name="Kuo R.C."/>
            <person name="LaButti K."/>
            <person name="Lindahl B.D."/>
            <person name="Lindquist E.A."/>
            <person name="Lipzen A."/>
            <person name="Khouja H.R."/>
            <person name="Magnuson J."/>
            <person name="Murat C."/>
            <person name="Ohm R.A."/>
            <person name="Singer S.W."/>
            <person name="Spatafora J.W."/>
            <person name="Wang M."/>
            <person name="Veneault-Fourrey C."/>
            <person name="Henrissat B."/>
            <person name="Grigoriev I.V."/>
            <person name="Martin F.M."/>
            <person name="Perotto S."/>
        </authorList>
    </citation>
    <scope>NUCLEOTIDE SEQUENCE [LARGE SCALE GENOMIC DNA]</scope>
    <source>
        <strain evidence="5 6">ATCC 22711</strain>
    </source>
</reference>
<evidence type="ECO:0000259" key="3">
    <source>
        <dbReference type="Pfam" id="PF23190"/>
    </source>
</evidence>
<dbReference type="AlphaFoldDB" id="A0A2T3B841"/>
<keyword evidence="2" id="KW-1133">Transmembrane helix</keyword>
<dbReference type="Proteomes" id="UP000241818">
    <property type="component" value="Unassembled WGS sequence"/>
</dbReference>
<feature type="domain" description="Calcium channel YVC1-like C-terminal transmembrane" evidence="4">
    <location>
        <begin position="261"/>
        <end position="551"/>
    </location>
</feature>
<evidence type="ECO:0000313" key="5">
    <source>
        <dbReference type="EMBL" id="PSS23023.1"/>
    </source>
</evidence>
<gene>
    <name evidence="5" type="ORF">M430DRAFT_97309</name>
</gene>
<feature type="transmembrane region" description="Helical" evidence="2">
    <location>
        <begin position="315"/>
        <end position="336"/>
    </location>
</feature>
<feature type="region of interest" description="Disordered" evidence="1">
    <location>
        <begin position="707"/>
        <end position="739"/>
    </location>
</feature>
<dbReference type="InterPro" id="IPR056337">
    <property type="entry name" value="LHD_YVC1"/>
</dbReference>
<dbReference type="STRING" id="857342.A0A2T3B841"/>
<feature type="transmembrane region" description="Helical" evidence="2">
    <location>
        <begin position="385"/>
        <end position="406"/>
    </location>
</feature>
<keyword evidence="2" id="KW-0812">Transmembrane</keyword>
<evidence type="ECO:0000313" key="6">
    <source>
        <dbReference type="Proteomes" id="UP000241818"/>
    </source>
</evidence>
<name>A0A2T3B841_AMORE</name>
<sequence length="739" mass="83549">MLLPVNPEDVDHDGCFPPHGIHDVCPANPYTDLPVYTTIHRIRHDVITAIDDPYSLDQLRDPRMNVAIVRPLVDTFYGLKDISIIFCLLVNRAQFQREQLTQPHRSSVCTTRALLCELIATRILRRFHEDNPGTRGLLMLAHILVSGFDPFQGVPEESAREHGIDAWTSSSRTSHNRKVPALEIAIITESKTFLSSSACQRVVNAIFEGQVVYTPTTFIDILPDHYKRKPISLYNPRSAPLLNQYRLCVPRTRNILEICHFIVLLTLFLFIMAERDPSVVSIREIVFIIYTLGWVLDQTGSILEHGWHVYTQNLWSFLDVTFSVIFGIYLVLRIHGWRAGNLAQGQQALDVLAMGAPVLVPRLAFNLMSENMLFISLREMMRDFTVLTMLAVWCFAGFLLSMTWLSNGAHRPIAISKWMLWVWFGLDGTGIQRSVEFHPILGPMLMVGFALLGNTLFLTILVSMLSTTFSTIVANATAEIHFRRAVLTLEGVKSDALFAYQPPLNILALLTLLPLKMMISPRWFHKINVAAVRTLNAPLLLLIGLIERRTLWAHTRRPSDVEQLPKSTSRLRFWNFSHGLTAHGDIEAVFDTEPPQEIEELIENEDDSGGRNGLQREFGTAVDASQQGMQNGGGDGRGRKEREDAKGKVRPRRRDSMYPFGEPTDRMRPTDSGSDEEEDEDMRERLQALEESTRRIEKMLETLCIGLAEPPSNRSGSNLAGETGTWRDLDRSASTAIED</sequence>
<dbReference type="InterPro" id="IPR056336">
    <property type="entry name" value="YVC1_C"/>
</dbReference>
<dbReference type="RefSeq" id="XP_024723069.1">
    <property type="nucleotide sequence ID" value="XM_024870024.1"/>
</dbReference>
<feature type="region of interest" description="Disordered" evidence="1">
    <location>
        <begin position="620"/>
        <end position="694"/>
    </location>
</feature>
<feature type="domain" description="YVC1 N-terminal linker helical" evidence="3">
    <location>
        <begin position="36"/>
        <end position="228"/>
    </location>
</feature>
<feature type="compositionally biased region" description="Basic and acidic residues" evidence="1">
    <location>
        <begin position="636"/>
        <end position="647"/>
    </location>
</feature>
<proteinExistence type="predicted"/>
<dbReference type="PANTHER" id="PTHR35859">
    <property type="entry name" value="NONSELECTIVE CATION CHANNEL PROTEIN"/>
    <property type="match status" value="1"/>
</dbReference>
<keyword evidence="6" id="KW-1185">Reference proteome</keyword>
<protein>
    <recommendedName>
        <fullName evidence="7">Nonselective cation channel</fullName>
    </recommendedName>
</protein>